<reference evidence="1 2" key="1">
    <citation type="submission" date="2009-08" db="EMBL/GenBank/DDBJ databases">
        <title>The draft genome of Rhodobacter sp. SW2.</title>
        <authorList>
            <consortium name="US DOE Joint Genome Institute (JGI-PGF)"/>
            <person name="Lucas S."/>
            <person name="Copeland A."/>
            <person name="Lapidus A."/>
            <person name="Glavina del Rio T."/>
            <person name="Tice H."/>
            <person name="Bruce D."/>
            <person name="Goodwin L."/>
            <person name="Pitluck S."/>
            <person name="Larimer F."/>
            <person name="Land M.L."/>
            <person name="Hauser L."/>
            <person name="Emerson D."/>
        </authorList>
    </citation>
    <scope>NUCLEOTIDE SEQUENCE [LARGE SCALE GENOMIC DNA]</scope>
    <source>
        <strain evidence="1 2">SW2</strain>
    </source>
</reference>
<organism evidence="1 2">
    <name type="scientific">Rhodobacter ferrooxidans</name>
    <dbReference type="NCBI Taxonomy" id="371731"/>
    <lineage>
        <taxon>Bacteria</taxon>
        <taxon>Pseudomonadati</taxon>
        <taxon>Pseudomonadota</taxon>
        <taxon>Alphaproteobacteria</taxon>
        <taxon>Rhodobacterales</taxon>
        <taxon>Rhodobacter group</taxon>
        <taxon>Rhodobacter</taxon>
    </lineage>
</organism>
<accession>C8S5H0</accession>
<keyword evidence="2" id="KW-1185">Reference proteome</keyword>
<dbReference type="Proteomes" id="UP000010121">
    <property type="component" value="Unassembled WGS sequence"/>
</dbReference>
<dbReference type="OrthoDB" id="5791859at2"/>
<protein>
    <submittedName>
        <fullName evidence="1">Uncharacterized protein</fullName>
    </submittedName>
</protein>
<evidence type="ECO:0000313" key="2">
    <source>
        <dbReference type="Proteomes" id="UP000010121"/>
    </source>
</evidence>
<dbReference type="EMBL" id="ACYY01000034">
    <property type="protein sequence ID" value="EEW23783.1"/>
    <property type="molecule type" value="Genomic_DNA"/>
</dbReference>
<sequence length="296" mass="32575">MFGFRRKTLPLPPAGPVLDLSGDRLRRAFADLAEASRPTGGIARYVTALELKSALFVEVLGNGADAMTETEFLDLAAFIAPVRRRIGPVLEARGIDGMRAAITPLLTGAGDLEQRLAGFIAAFPQDKAHRWVRDLGAELLHFTAPAEVPLMTRWVWDARVGTGVIREIWHAEDVDAARIEVPDDLATFATLRAEIDGFLAAEGVFRDRIWYGDLLLSHIYAGYINDRGGQYLRNDFTVEGDPMLHTRRMLGLDAVDTETGRTRLRLIDGRAHEFGGSATARLAVLEPPAEDRHAHS</sequence>
<name>C8S5H0_9RHOB</name>
<comment type="caution">
    <text evidence="1">The sequence shown here is derived from an EMBL/GenBank/DDBJ whole genome shotgun (WGS) entry which is preliminary data.</text>
</comment>
<proteinExistence type="predicted"/>
<evidence type="ECO:0000313" key="1">
    <source>
        <dbReference type="EMBL" id="EEW23783.1"/>
    </source>
</evidence>
<dbReference type="RefSeq" id="WP_008033031.1">
    <property type="nucleotide sequence ID" value="NZ_ACYY01000034.1"/>
</dbReference>
<dbReference type="AlphaFoldDB" id="C8S5H0"/>
<gene>
    <name evidence="1" type="ORF">Rsw2DRAFT_3299</name>
</gene>
<dbReference type="eggNOG" id="ENOG5030GTU">
    <property type="taxonomic scope" value="Bacteria"/>
</dbReference>
<dbReference type="STRING" id="371731.Rsw2DRAFT_3299"/>